<dbReference type="Gene3D" id="2.60.40.1930">
    <property type="match status" value="3"/>
</dbReference>
<dbReference type="PANTHER" id="PTHR11412">
    <property type="entry name" value="MACROGLOBULIN / COMPLEMENT"/>
    <property type="match status" value="1"/>
</dbReference>
<dbReference type="Gene3D" id="2.60.120.1540">
    <property type="match status" value="1"/>
</dbReference>
<dbReference type="Pfam" id="PF07703">
    <property type="entry name" value="A2M_BRD"/>
    <property type="match status" value="1"/>
</dbReference>
<keyword evidence="7" id="KW-1185">Reference proteome</keyword>
<evidence type="ECO:0000256" key="4">
    <source>
        <dbReference type="SAM" id="Phobius"/>
    </source>
</evidence>
<dbReference type="Gene3D" id="1.50.10.20">
    <property type="match status" value="1"/>
</dbReference>
<dbReference type="GO" id="GO:0004866">
    <property type="term" value="F:endopeptidase inhibitor activity"/>
    <property type="evidence" value="ECO:0007669"/>
    <property type="project" value="InterPro"/>
</dbReference>
<reference evidence="8" key="1">
    <citation type="submission" date="2025-08" db="UniProtKB">
        <authorList>
            <consortium name="RefSeq"/>
        </authorList>
    </citation>
    <scope>IDENTIFICATION</scope>
</reference>
<dbReference type="InterPro" id="IPR011625">
    <property type="entry name" value="A2M_N_BRD"/>
</dbReference>
<evidence type="ECO:0000256" key="1">
    <source>
        <dbReference type="ARBA" id="ARBA00004613"/>
    </source>
</evidence>
<accession>A0A1U8DWU5</accession>
<dbReference type="CTD" id="727"/>
<dbReference type="FunFam" id="2.60.40.1940:FF:000001">
    <property type="entry name" value="Complement component C3"/>
    <property type="match status" value="1"/>
</dbReference>
<dbReference type="InterPro" id="IPR011626">
    <property type="entry name" value="Alpha-macroglobulin_TED"/>
</dbReference>
<dbReference type="InterPro" id="IPR018081">
    <property type="entry name" value="Anaphylatoxin_comp_syst"/>
</dbReference>
<dbReference type="PROSITE" id="PS50189">
    <property type="entry name" value="NTR"/>
    <property type="match status" value="1"/>
</dbReference>
<dbReference type="SUPFAM" id="SSF47686">
    <property type="entry name" value="Anaphylotoxins (complement system)"/>
    <property type="match status" value="1"/>
</dbReference>
<dbReference type="eggNOG" id="KOG1366">
    <property type="taxonomic scope" value="Eukaryota"/>
</dbReference>
<keyword evidence="2" id="KW-0964">Secreted</keyword>
<dbReference type="InterPro" id="IPR040839">
    <property type="entry name" value="MG4"/>
</dbReference>
<dbReference type="SMART" id="SM01360">
    <property type="entry name" value="A2M"/>
    <property type="match status" value="1"/>
</dbReference>
<dbReference type="Pfam" id="PF17790">
    <property type="entry name" value="MG1"/>
    <property type="match status" value="1"/>
</dbReference>
<keyword evidence="4" id="KW-1133">Transmembrane helix</keyword>
<dbReference type="InterPro" id="IPR002890">
    <property type="entry name" value="MG2"/>
</dbReference>
<dbReference type="GO" id="GO:0005615">
    <property type="term" value="C:extracellular space"/>
    <property type="evidence" value="ECO:0007669"/>
    <property type="project" value="InterPro"/>
</dbReference>
<evidence type="ECO:0000256" key="3">
    <source>
        <dbReference type="ARBA" id="ARBA00023157"/>
    </source>
</evidence>
<feature type="transmembrane region" description="Helical" evidence="4">
    <location>
        <begin position="7"/>
        <end position="29"/>
    </location>
</feature>
<dbReference type="InterPro" id="IPR018933">
    <property type="entry name" value="Netrin_module_non-TIMP"/>
</dbReference>
<dbReference type="InterPro" id="IPR001599">
    <property type="entry name" value="Macroglobln_a2"/>
</dbReference>
<dbReference type="Gene3D" id="2.60.40.690">
    <property type="entry name" value="Alpha-macroglobulin, receptor-binding domain"/>
    <property type="match status" value="1"/>
</dbReference>
<dbReference type="InterPro" id="IPR000020">
    <property type="entry name" value="Anaphylatoxin/fibulin"/>
</dbReference>
<dbReference type="InterPro" id="IPR009048">
    <property type="entry name" value="A-macroglobulin_rcpt-bd"/>
</dbReference>
<dbReference type="CDD" id="cd02896">
    <property type="entry name" value="complement_C3_C4_C5"/>
    <property type="match status" value="1"/>
</dbReference>
<dbReference type="Gene3D" id="2.60.40.1940">
    <property type="match status" value="1"/>
</dbReference>
<dbReference type="Pfam" id="PF07677">
    <property type="entry name" value="A2M_recep"/>
    <property type="match status" value="1"/>
</dbReference>
<dbReference type="InterPro" id="IPR041425">
    <property type="entry name" value="C3/4/5_MG1"/>
</dbReference>
<name>A0A1U8DWU5_ALLSI</name>
<dbReference type="CDD" id="cd00017">
    <property type="entry name" value="ANATO"/>
    <property type="match status" value="1"/>
</dbReference>
<dbReference type="STRING" id="38654.A0A1U8DWU5"/>
<dbReference type="FunFam" id="2.20.130.20:FF:000008">
    <property type="entry name" value="Complement component C5"/>
    <property type="match status" value="1"/>
</dbReference>
<comment type="subcellular location">
    <subcellularLocation>
        <location evidence="1">Secreted</location>
    </subcellularLocation>
</comment>
<dbReference type="InterPro" id="IPR041555">
    <property type="entry name" value="MG3"/>
</dbReference>
<keyword evidence="3" id="KW-1015">Disulfide bond</keyword>
<feature type="domain" description="Anaphylatoxin-like" evidence="5">
    <location>
        <begin position="717"/>
        <end position="752"/>
    </location>
</feature>
<sequence>MRFHQYLLASLGWCLSAMNIFSFFCILVVCGRSVSQEQTYVVSAPKILRVGASEKVVIQAFGYKNEFSVNIAIKSYPDKQTVYSSGRVSLSSANKFQGSVTLMIQPKDLPGPGSSVHVYLEASSVHFTREKKMLVTYDNGYLFIQTDKPIYTPDQSVKVRVYSLNQELKPAQRETVLTFVDPEGVKVDIIEENDFTGIVSFPDFKIPSNPKYGTWKIEAKYKKSFTTTAFTKFEVKEYAMPSFSVSIEPEYNFISFEKFEKFKITIQASYFYNKVVAWADVFVRFGIIEANEKTMMPKAMHVAEMTNGVAEINFNSRNAVRDIGRQSLEELNGAYLYIAATVLESDGGHSEEAEFFGVKFVLSPYKLNLVATPLFVKPGLPFSIKVQVKDTLSQPVGNLPVTLTANVVNEQMDSTHLVREGSESGRRQTSRTDGTALFIVNIPSDSKTLEFQVKTADPSLSEENQATERYEATAYSSLSKSYLYIDWASNHKMLHVGDHININVHPSSHYIHKIYYYSYLILSKGKIISFGTQARINDTDYEHVSFQLTQDMVPSARLLVYYIVTGENTAELVADSVWLNVEQKCGNSLEIKLSSRQESYKPGKNIPFYMKTQFSSFVTLSSMDKAIYGVAGTRKRSMERVMLELEKSDLGCGAGGGQNNVNVFRLAGLTFLTNANADDSKDADEMCAAIVRSKRFDFEEEIKKRASRYVLEAVRQCCMDGVRAYPVSETCEERTKRVQGGPKCLYAFKDCCEYANQLRQQEPNKVLMLARKQFEAFLDLVKPEVRSYFPESWLWEVHQVPQGSKSLPVTLPDSLTTWEIQGVSISDKGICVADPLEVQVFKDVFLSMHIPYSVVRGEQIKLKGSVYNYGTSTLKFCVKVAAGEGICLFGESSTGPQRMRNCKFSNIESSSVSSVTIRLLPLELGLHTINFTLYTGRDSEILVKTLRVVPEGIKRELNAGFTLDPKGVYGSVRTRQEFRHRVPFNMVPKTKMDRTVSVKGQLMGEVISAVLKPEGVGFLTNLPKGSAEAELMSIVPVFYVYHYLEKTSNWDLLGTEILTSEVKMKRKMKEGIVSILSFRNRDFSYSMWKDGKPSTWLTAFALRIFGQVSEYIDLDHISVCNSLVWLTDCCQMSDGSFKELSSYQAVKLQGTLPKEAKEKALYLTAFTVIGIEKSIHMCPVQKLQDAKLKAEEYLLRNVQASQSTFTLAITCYALALMDLNHPGTRLAFGNLKKEAFAKGEPPIYRFWKDTLKSLDAFTPNAGTAQMVETTAYALLTTLKGGDKMYANPIIRWLSEEQRFGGGFYSTQDTINALEALTEYSILAARLSLDMNVKVAYKNHGDLHLYKLTEQNFIGRPVTVPLDEDIYVSTTGNTGLATVNVRTVYHTISTSDEICNFELTVTPKTKQDERRQEGEKPERLEACAKYKPGVREPQSESAHAVMDISLPSGVEADEEDLYILATGVDQLIRSYEIKDGHIIIQIDSVPANKFLCVAFRINEIFHVGMLSPATFTVYEYHAPDKKCTIFYNPYGDDRLVRLCEGNECKCMEAECSQMRKKLDLSVSADTRNEVACQQDIAYVYKVKILSYKEEGSFIKYTATLLDVYKRGGALVKKNDETTFVKKNTCSDVVLNPGEQYLIMGKEALRIVVGFSFKYQYPLDSKTWIEWWPSNTACPSCKQFVATMEGFVEDLLISGC</sequence>
<dbReference type="Pfam" id="PF17791">
    <property type="entry name" value="MG3"/>
    <property type="match status" value="1"/>
</dbReference>
<dbReference type="OrthoDB" id="6359008at2759"/>
<dbReference type="Pfam" id="PF07678">
    <property type="entry name" value="TED_complement"/>
    <property type="match status" value="1"/>
</dbReference>
<dbReference type="PROSITE" id="PS01177">
    <property type="entry name" value="ANAPHYLATOXIN_1"/>
    <property type="match status" value="1"/>
</dbReference>
<evidence type="ECO:0000259" key="5">
    <source>
        <dbReference type="PROSITE" id="PS01178"/>
    </source>
</evidence>
<dbReference type="SUPFAM" id="SSF49410">
    <property type="entry name" value="Alpha-macroglobulin receptor domain"/>
    <property type="match status" value="1"/>
</dbReference>
<dbReference type="RefSeq" id="XP_014382164.1">
    <property type="nucleotide sequence ID" value="XM_014526678.2"/>
</dbReference>
<dbReference type="InterPro" id="IPR013783">
    <property type="entry name" value="Ig-like_fold"/>
</dbReference>
<dbReference type="Pfam" id="PF01759">
    <property type="entry name" value="NTR"/>
    <property type="match status" value="1"/>
</dbReference>
<dbReference type="SMART" id="SM01359">
    <property type="entry name" value="A2M_N_2"/>
    <property type="match status" value="1"/>
</dbReference>
<dbReference type="GeneID" id="102378186"/>
<dbReference type="Pfam" id="PF01835">
    <property type="entry name" value="MG2"/>
    <property type="match status" value="1"/>
</dbReference>
<keyword evidence="4" id="KW-0812">Transmembrane</keyword>
<dbReference type="Gene3D" id="2.60.40.10">
    <property type="entry name" value="Immunoglobulins"/>
    <property type="match status" value="2"/>
</dbReference>
<dbReference type="Pfam" id="PF01821">
    <property type="entry name" value="ANATO"/>
    <property type="match status" value="1"/>
</dbReference>
<dbReference type="InterPro" id="IPR008993">
    <property type="entry name" value="TIMP-like_OB-fold"/>
</dbReference>
<dbReference type="Pfam" id="PF00207">
    <property type="entry name" value="A2M"/>
    <property type="match status" value="1"/>
</dbReference>
<dbReference type="Proteomes" id="UP000189705">
    <property type="component" value="Unplaced"/>
</dbReference>
<gene>
    <name evidence="8" type="primary">C5</name>
</gene>
<evidence type="ECO:0000259" key="6">
    <source>
        <dbReference type="PROSITE" id="PS50189"/>
    </source>
</evidence>
<dbReference type="Gene3D" id="1.20.91.20">
    <property type="entry name" value="Anaphylotoxins (complement system)"/>
    <property type="match status" value="1"/>
</dbReference>
<dbReference type="PANTHER" id="PTHR11412:SF83">
    <property type="entry name" value="COMPLEMENT C5"/>
    <property type="match status" value="1"/>
</dbReference>
<dbReference type="InterPro" id="IPR036595">
    <property type="entry name" value="A-macroglobulin_rcpt-bd_sf"/>
</dbReference>
<evidence type="ECO:0000313" key="7">
    <source>
        <dbReference type="Proteomes" id="UP000189705"/>
    </source>
</evidence>
<dbReference type="Pfam" id="PF17789">
    <property type="entry name" value="MG4"/>
    <property type="match status" value="1"/>
</dbReference>
<dbReference type="SMART" id="SM00643">
    <property type="entry name" value="C345C"/>
    <property type="match status" value="1"/>
</dbReference>
<dbReference type="Pfam" id="PF21309">
    <property type="entry name" value="C5_CUB"/>
    <property type="match status" value="1"/>
</dbReference>
<dbReference type="InParanoid" id="A0A1U8DWU5"/>
<dbReference type="Gene3D" id="2.40.50.120">
    <property type="match status" value="1"/>
</dbReference>
<evidence type="ECO:0000313" key="8">
    <source>
        <dbReference type="RefSeq" id="XP_014382164.1"/>
    </source>
</evidence>
<dbReference type="KEGG" id="asn:102378186"/>
<dbReference type="Gene3D" id="2.20.130.20">
    <property type="match status" value="1"/>
</dbReference>
<dbReference type="SMART" id="SM01361">
    <property type="entry name" value="A2M_recep"/>
    <property type="match status" value="1"/>
</dbReference>
<dbReference type="PROSITE" id="PS01178">
    <property type="entry name" value="ANAPHYLATOXIN_2"/>
    <property type="match status" value="1"/>
</dbReference>
<feature type="domain" description="NTR" evidence="6">
    <location>
        <begin position="1550"/>
        <end position="1694"/>
    </location>
</feature>
<dbReference type="SUPFAM" id="SSF48239">
    <property type="entry name" value="Terpenoid cyclases/Protein prenyltransferases"/>
    <property type="match status" value="1"/>
</dbReference>
<protein>
    <submittedName>
        <fullName evidence="8">Complement C5</fullName>
    </submittedName>
</protein>
<dbReference type="Gene3D" id="6.20.50.160">
    <property type="match status" value="1"/>
</dbReference>
<organism evidence="7 8">
    <name type="scientific">Alligator sinensis</name>
    <name type="common">Chinese alligator</name>
    <dbReference type="NCBI Taxonomy" id="38654"/>
    <lineage>
        <taxon>Eukaryota</taxon>
        <taxon>Metazoa</taxon>
        <taxon>Chordata</taxon>
        <taxon>Craniata</taxon>
        <taxon>Vertebrata</taxon>
        <taxon>Euteleostomi</taxon>
        <taxon>Archelosauria</taxon>
        <taxon>Archosauria</taxon>
        <taxon>Crocodylia</taxon>
        <taxon>Alligatoridae</taxon>
        <taxon>Alligatorinae</taxon>
        <taxon>Alligator</taxon>
    </lineage>
</organism>
<dbReference type="InterPro" id="IPR050473">
    <property type="entry name" value="A2M/Complement_sys"/>
</dbReference>
<dbReference type="SMART" id="SM00104">
    <property type="entry name" value="ANATO"/>
    <property type="match status" value="1"/>
</dbReference>
<evidence type="ECO:0000256" key="2">
    <source>
        <dbReference type="ARBA" id="ARBA00022525"/>
    </source>
</evidence>
<dbReference type="InterPro" id="IPR048843">
    <property type="entry name" value="C5_CUB"/>
</dbReference>
<proteinExistence type="predicted"/>
<dbReference type="InterPro" id="IPR001134">
    <property type="entry name" value="Netrin_domain"/>
</dbReference>
<keyword evidence="4" id="KW-0472">Membrane</keyword>
<dbReference type="SUPFAM" id="SSF50242">
    <property type="entry name" value="TIMP-like"/>
    <property type="match status" value="1"/>
</dbReference>
<dbReference type="InterPro" id="IPR008930">
    <property type="entry name" value="Terpenoid_cyclase/PrenylTrfase"/>
</dbReference>